<organism evidence="11 12">
    <name type="scientific">Pseudobacter ginsenosidimutans</name>
    <dbReference type="NCBI Taxonomy" id="661488"/>
    <lineage>
        <taxon>Bacteria</taxon>
        <taxon>Pseudomonadati</taxon>
        <taxon>Bacteroidota</taxon>
        <taxon>Chitinophagia</taxon>
        <taxon>Chitinophagales</taxon>
        <taxon>Chitinophagaceae</taxon>
        <taxon>Pseudobacter</taxon>
    </lineage>
</organism>
<feature type="region of interest" description="Disordered" evidence="8">
    <location>
        <begin position="31"/>
        <end position="58"/>
    </location>
</feature>
<evidence type="ECO:0000256" key="7">
    <source>
        <dbReference type="PROSITE-ProRule" id="PRU01360"/>
    </source>
</evidence>
<keyword evidence="2 7" id="KW-0813">Transport</keyword>
<accession>A0A4Q7MWL1</accession>
<dbReference type="InterPro" id="IPR023997">
    <property type="entry name" value="TonB-dep_OMP_SusC/RagA_CS"/>
</dbReference>
<evidence type="ECO:0000256" key="5">
    <source>
        <dbReference type="ARBA" id="ARBA00023136"/>
    </source>
</evidence>
<feature type="chain" id="PRO_5020662741" evidence="9">
    <location>
        <begin position="23"/>
        <end position="1017"/>
    </location>
</feature>
<evidence type="ECO:0000313" key="12">
    <source>
        <dbReference type="Proteomes" id="UP000293874"/>
    </source>
</evidence>
<evidence type="ECO:0000256" key="4">
    <source>
        <dbReference type="ARBA" id="ARBA00022692"/>
    </source>
</evidence>
<dbReference type="SUPFAM" id="SSF56935">
    <property type="entry name" value="Porins"/>
    <property type="match status" value="1"/>
</dbReference>
<evidence type="ECO:0000256" key="9">
    <source>
        <dbReference type="SAM" id="SignalP"/>
    </source>
</evidence>
<keyword evidence="9" id="KW-0732">Signal</keyword>
<dbReference type="Gene3D" id="2.170.130.10">
    <property type="entry name" value="TonB-dependent receptor, plug domain"/>
    <property type="match status" value="1"/>
</dbReference>
<dbReference type="AlphaFoldDB" id="A0A4Q7MWL1"/>
<comment type="caution">
    <text evidence="11">The sequence shown here is derived from an EMBL/GenBank/DDBJ whole genome shotgun (WGS) entry which is preliminary data.</text>
</comment>
<feature type="signal peptide" evidence="9">
    <location>
        <begin position="1"/>
        <end position="22"/>
    </location>
</feature>
<dbReference type="Pfam" id="PF07715">
    <property type="entry name" value="Plug"/>
    <property type="match status" value="1"/>
</dbReference>
<dbReference type="SUPFAM" id="SSF49464">
    <property type="entry name" value="Carboxypeptidase regulatory domain-like"/>
    <property type="match status" value="1"/>
</dbReference>
<reference evidence="11 12" key="1">
    <citation type="submission" date="2019-02" db="EMBL/GenBank/DDBJ databases">
        <title>Genomic Encyclopedia of Type Strains, Phase IV (KMG-IV): sequencing the most valuable type-strain genomes for metagenomic binning, comparative biology and taxonomic classification.</title>
        <authorList>
            <person name="Goeker M."/>
        </authorList>
    </citation>
    <scope>NUCLEOTIDE SEQUENCE [LARGE SCALE GENOMIC DNA]</scope>
    <source>
        <strain evidence="11 12">DSM 18116</strain>
    </source>
</reference>
<dbReference type="InterPro" id="IPR012910">
    <property type="entry name" value="Plug_dom"/>
</dbReference>
<dbReference type="Proteomes" id="UP000293874">
    <property type="component" value="Unassembled WGS sequence"/>
</dbReference>
<protein>
    <submittedName>
        <fullName evidence="11">TonB-linked SusC/RagA family outer membrane protein</fullName>
    </submittedName>
</protein>
<keyword evidence="4 7" id="KW-0812">Transmembrane</keyword>
<evidence type="ECO:0000256" key="6">
    <source>
        <dbReference type="ARBA" id="ARBA00023237"/>
    </source>
</evidence>
<keyword evidence="6 7" id="KW-0998">Cell outer membrane</keyword>
<name>A0A4Q7MWL1_9BACT</name>
<evidence type="ECO:0000259" key="10">
    <source>
        <dbReference type="Pfam" id="PF07715"/>
    </source>
</evidence>
<sequence>MPHRLLVGILSLLLALPSATWAQNKTITGKVTNEKDGAPLPGISVTPKGGSGGTSTSSEGTFSITIPANTNILVFSGVGYESADVNIADQLVVNVSLKPSSVNMNEVVVIGYGTQRRREVTGAIAKVTSDKITALPTPSFEASLQGRAPGVQVVQGSGLAGSGSVVRIRGIGSISAGGDPLYVIDGVPIIADPFQRGNSGGQNQNPLATINPNDIESIEILKDAGAAGIYGSRGANGVVLITTKKGKGGKPLFNYNNRLGATTWALRPKFLNGPEWLQMRQEAWENDGNMGKAPLPGGLTWEQAEKNNTDWWKELTTTGFINQHNASMTAGNKWLKSYVGASYAKDESYIKGNAYERLGARANLDFQALKNLKFNLNLSWNNGNNHRVPAAWAGGLGDAMSAALPIYPIYNDDKTYYRLGANPVLRRDQTKWRNTENKYWGSAGAEWQPIRDLTIKAVGSIDYLTSFDDQFESAIYLNNDRPGIAKRYVFHNTNMSGTITASYNWNPLDDHRFSFLAGSEIQEFTKESFKDDIYFYTDKPFWENKSLYKHVRDSMVSNGIKKMEESDAFTFVSFFGRVNYTFKDRYVLQLLGRIDGSSKFGPNNRYGFFPAASAAWIISEEDFVKDIDWIRFLKVRASYGIVGNSDIPSGAYYSKISRGGQPFAFNPTLFPDNIGNPDLKWETMRNFDLALEFSLKNNRISGEIAYYNKTTVDQLVEGAIQPNSGFSNAWRNLDGGKIVNRGIELSLTAKVIETKDLSWTVGGNISRNYNEVISLGKLGADALSGGSNDTRIIPGYPVGTNYLVRFAGVDPNDGLPIWLDLNGKKTKTFSLDYRMPVGSVIPDYVGGINSNLSYKGFDLGVLFTYAIGGNLYDGSAKRQDGVITDWVIREDLKDRWRKPGDIAKYPRLTMNTSTYNGLSSEWQYNSTLFLYDADFLRLRELTLSYTLPSDLFKSGRIRGVKVFATGMNLLTFTKYPGGDPEIARDFDKAQDRNMSPNVTYLTPPQQKAFTFGVNVNF</sequence>
<keyword evidence="3 7" id="KW-1134">Transmembrane beta strand</keyword>
<dbReference type="NCBIfam" id="TIGR04057">
    <property type="entry name" value="SusC_RagA_signa"/>
    <property type="match status" value="1"/>
</dbReference>
<evidence type="ECO:0000313" key="11">
    <source>
        <dbReference type="EMBL" id="RZS71553.1"/>
    </source>
</evidence>
<feature type="domain" description="TonB-dependent receptor plug" evidence="10">
    <location>
        <begin position="117"/>
        <end position="238"/>
    </location>
</feature>
<dbReference type="Pfam" id="PF13715">
    <property type="entry name" value="CarbopepD_reg_2"/>
    <property type="match status" value="1"/>
</dbReference>
<dbReference type="InterPro" id="IPR037066">
    <property type="entry name" value="Plug_dom_sf"/>
</dbReference>
<evidence type="ECO:0000256" key="3">
    <source>
        <dbReference type="ARBA" id="ARBA00022452"/>
    </source>
</evidence>
<gene>
    <name evidence="11" type="ORF">EV199_3458</name>
</gene>
<dbReference type="Gene3D" id="2.40.170.20">
    <property type="entry name" value="TonB-dependent receptor, beta-barrel domain"/>
    <property type="match status" value="1"/>
</dbReference>
<dbReference type="InterPro" id="IPR036942">
    <property type="entry name" value="Beta-barrel_TonB_sf"/>
</dbReference>
<keyword evidence="5 7" id="KW-0472">Membrane</keyword>
<dbReference type="NCBIfam" id="TIGR04056">
    <property type="entry name" value="OMP_RagA_SusC"/>
    <property type="match status" value="1"/>
</dbReference>
<comment type="similarity">
    <text evidence="7">Belongs to the TonB-dependent receptor family.</text>
</comment>
<dbReference type="InterPro" id="IPR023996">
    <property type="entry name" value="TonB-dep_OMP_SusC/RagA"/>
</dbReference>
<keyword evidence="12" id="KW-1185">Reference proteome</keyword>
<dbReference type="InterPro" id="IPR039426">
    <property type="entry name" value="TonB-dep_rcpt-like"/>
</dbReference>
<evidence type="ECO:0000256" key="2">
    <source>
        <dbReference type="ARBA" id="ARBA00022448"/>
    </source>
</evidence>
<dbReference type="InterPro" id="IPR008969">
    <property type="entry name" value="CarboxyPept-like_regulatory"/>
</dbReference>
<dbReference type="RefSeq" id="WP_130542045.1">
    <property type="nucleotide sequence ID" value="NZ_CP042431.1"/>
</dbReference>
<dbReference type="Gene3D" id="2.60.40.1120">
    <property type="entry name" value="Carboxypeptidase-like, regulatory domain"/>
    <property type="match status" value="1"/>
</dbReference>
<proteinExistence type="inferred from homology"/>
<dbReference type="PROSITE" id="PS52016">
    <property type="entry name" value="TONB_DEPENDENT_REC_3"/>
    <property type="match status" value="1"/>
</dbReference>
<evidence type="ECO:0000256" key="8">
    <source>
        <dbReference type="SAM" id="MobiDB-lite"/>
    </source>
</evidence>
<dbReference type="GO" id="GO:0009279">
    <property type="term" value="C:cell outer membrane"/>
    <property type="evidence" value="ECO:0007669"/>
    <property type="project" value="UniProtKB-SubCell"/>
</dbReference>
<dbReference type="EMBL" id="SGXA01000002">
    <property type="protein sequence ID" value="RZS71553.1"/>
    <property type="molecule type" value="Genomic_DNA"/>
</dbReference>
<dbReference type="OrthoDB" id="9768177at2"/>
<evidence type="ECO:0000256" key="1">
    <source>
        <dbReference type="ARBA" id="ARBA00004571"/>
    </source>
</evidence>
<comment type="subcellular location">
    <subcellularLocation>
        <location evidence="1 7">Cell outer membrane</location>
        <topology evidence="1 7">Multi-pass membrane protein</topology>
    </subcellularLocation>
</comment>